<dbReference type="EMBL" id="CP034279">
    <property type="protein sequence ID" value="QGV81972.1"/>
    <property type="molecule type" value="Genomic_DNA"/>
</dbReference>
<protein>
    <submittedName>
        <fullName evidence="5">SDR family NAD(P)-dependent oxidoreductase</fullName>
    </submittedName>
</protein>
<evidence type="ECO:0000256" key="4">
    <source>
        <dbReference type="SAM" id="MobiDB-lite"/>
    </source>
</evidence>
<dbReference type="Proteomes" id="UP000422572">
    <property type="component" value="Chromosome"/>
</dbReference>
<dbReference type="GO" id="GO:0016020">
    <property type="term" value="C:membrane"/>
    <property type="evidence" value="ECO:0007669"/>
    <property type="project" value="TreeGrafter"/>
</dbReference>
<name>A0A6I6FNT6_9ACTN</name>
<dbReference type="RefSeq" id="WP_156695708.1">
    <property type="nucleotide sequence ID" value="NZ_CP034279.1"/>
</dbReference>
<dbReference type="GO" id="GO:0016491">
    <property type="term" value="F:oxidoreductase activity"/>
    <property type="evidence" value="ECO:0007669"/>
    <property type="project" value="UniProtKB-KW"/>
</dbReference>
<dbReference type="KEGG" id="sfic:EIZ62_29725"/>
<evidence type="ECO:0000256" key="1">
    <source>
        <dbReference type="ARBA" id="ARBA00006484"/>
    </source>
</evidence>
<dbReference type="PANTHER" id="PTHR44196">
    <property type="entry name" value="DEHYDROGENASE/REDUCTASE SDR FAMILY MEMBER 7B"/>
    <property type="match status" value="1"/>
</dbReference>
<feature type="region of interest" description="Disordered" evidence="4">
    <location>
        <begin position="242"/>
        <end position="261"/>
    </location>
</feature>
<dbReference type="PANTHER" id="PTHR44196:SF2">
    <property type="entry name" value="SHORT-CHAIN DEHYDROGENASE-RELATED"/>
    <property type="match status" value="1"/>
</dbReference>
<dbReference type="InterPro" id="IPR002347">
    <property type="entry name" value="SDR_fam"/>
</dbReference>
<dbReference type="PRINTS" id="PR00080">
    <property type="entry name" value="SDRFAMILY"/>
</dbReference>
<accession>A0A6I6FNT6</accession>
<evidence type="ECO:0000313" key="6">
    <source>
        <dbReference type="Proteomes" id="UP000422572"/>
    </source>
</evidence>
<dbReference type="PRINTS" id="PR00081">
    <property type="entry name" value="GDHRDH"/>
</dbReference>
<dbReference type="AlphaFoldDB" id="A0A6I6FNT6"/>
<dbReference type="SUPFAM" id="SSF51735">
    <property type="entry name" value="NAD(P)-binding Rossmann-fold domains"/>
    <property type="match status" value="1"/>
</dbReference>
<sequence>MTGRRRALVTGASEGIGRALTRRLAASGYTITAVARSQERLDALAGELGPGHHALAADLATEAGCRRVRQELQKSRYDLLVNNAGAAAAGPFVEVSAEQATSMIRLNCDALVTLAHAFLNGARSGDALINVASTLAFAPMPQLSIYSATKAFVASFSESLWAEQRPRGVYVMGLCPGMTATKSQPHTGDQVPAVMVQTPEQVAATAIAALERRHRPTIISGKKNTVFAAVTRTMPRRTLQRILGNGRTPSTPPPPQATGRT</sequence>
<dbReference type="InterPro" id="IPR036291">
    <property type="entry name" value="NAD(P)-bd_dom_sf"/>
</dbReference>
<keyword evidence="2" id="KW-0560">Oxidoreductase</keyword>
<evidence type="ECO:0000256" key="3">
    <source>
        <dbReference type="RuleBase" id="RU000363"/>
    </source>
</evidence>
<comment type="similarity">
    <text evidence="1 3">Belongs to the short-chain dehydrogenases/reductases (SDR) family.</text>
</comment>
<feature type="compositionally biased region" description="Pro residues" evidence="4">
    <location>
        <begin position="250"/>
        <end position="261"/>
    </location>
</feature>
<proteinExistence type="inferred from homology"/>
<evidence type="ECO:0000313" key="5">
    <source>
        <dbReference type="EMBL" id="QGV81972.1"/>
    </source>
</evidence>
<dbReference type="Gene3D" id="3.40.50.720">
    <property type="entry name" value="NAD(P)-binding Rossmann-like Domain"/>
    <property type="match status" value="1"/>
</dbReference>
<dbReference type="PIRSF" id="PIRSF000126">
    <property type="entry name" value="11-beta-HSD1"/>
    <property type="match status" value="1"/>
</dbReference>
<gene>
    <name evidence="5" type="ORF">EIZ62_29725</name>
</gene>
<organism evidence="5 6">
    <name type="scientific">Streptomyces ficellus</name>
    <dbReference type="NCBI Taxonomy" id="1977088"/>
    <lineage>
        <taxon>Bacteria</taxon>
        <taxon>Bacillati</taxon>
        <taxon>Actinomycetota</taxon>
        <taxon>Actinomycetes</taxon>
        <taxon>Kitasatosporales</taxon>
        <taxon>Streptomycetaceae</taxon>
        <taxon>Streptomyces</taxon>
    </lineage>
</organism>
<reference evidence="5 6" key="1">
    <citation type="submission" date="2018-12" db="EMBL/GenBank/DDBJ databases">
        <title>Complete genome sequence of Streptomyces ficellus NRRL8067, the producer of ficellomycin, feldamycin and nojirimycin.</title>
        <authorList>
            <person name="Zhang H."/>
            <person name="Yue R."/>
            <person name="Liu Y."/>
            <person name="Li M."/>
            <person name="Mu H."/>
            <person name="Zhang J."/>
        </authorList>
    </citation>
    <scope>NUCLEOTIDE SEQUENCE [LARGE SCALE GENOMIC DNA]</scope>
    <source>
        <strain evidence="5 6">NRRL 8067</strain>
    </source>
</reference>
<evidence type="ECO:0000256" key="2">
    <source>
        <dbReference type="ARBA" id="ARBA00023002"/>
    </source>
</evidence>
<dbReference type="OrthoDB" id="9797538at2"/>
<dbReference type="Pfam" id="PF00106">
    <property type="entry name" value="adh_short"/>
    <property type="match status" value="1"/>
</dbReference>
<keyword evidence="6" id="KW-1185">Reference proteome</keyword>